<evidence type="ECO:0000256" key="5">
    <source>
        <dbReference type="SAM" id="Phobius"/>
    </source>
</evidence>
<sequence length="327" mass="35212">MLTDILILIAGFILLIKGADYLVDGSSRLARRFGVPPLVIGLTIVAFGTSAPELIVNILAAVQGATDITVGNIIGSNLANIGLIVGLTAFLYPLKIQGSTIKKEIPFMLLSGLVLLAAAMDKAFNMGTDNFLSRNDGITFLLIFSVFIYYLIDEIQESRQQKTTEKKEFAEAYPNKDHSSVKLTFLVLGGLLAVLLGGKLTVDNAVNIASALGISQMLIGVTIVAIGTSLPELTTSIIAAYKKHSDIAVGNLVGSNIFNTLLILGISAIIRPIEFLSAWYLDLIIMLVFSLIILLFAITHKQIIKRWEGGVLLTAYLMYIIVAISRG</sequence>
<comment type="subcellular location">
    <subcellularLocation>
        <location evidence="1">Membrane</location>
        <topology evidence="1">Multi-pass membrane protein</topology>
    </subcellularLocation>
</comment>
<comment type="caution">
    <text evidence="7">The sequence shown here is derived from an EMBL/GenBank/DDBJ whole genome shotgun (WGS) entry which is preliminary data.</text>
</comment>
<evidence type="ECO:0000313" key="8">
    <source>
        <dbReference type="Proteomes" id="UP000230557"/>
    </source>
</evidence>
<feature type="transmembrane region" description="Helical" evidence="5">
    <location>
        <begin position="208"/>
        <end position="227"/>
    </location>
</feature>
<dbReference type="GO" id="GO:0005886">
    <property type="term" value="C:plasma membrane"/>
    <property type="evidence" value="ECO:0007669"/>
    <property type="project" value="TreeGrafter"/>
</dbReference>
<feature type="transmembrane region" description="Helical" evidence="5">
    <location>
        <begin position="136"/>
        <end position="152"/>
    </location>
</feature>
<dbReference type="PANTHER" id="PTHR10846">
    <property type="entry name" value="SODIUM/POTASSIUM/CALCIUM EXCHANGER"/>
    <property type="match status" value="1"/>
</dbReference>
<dbReference type="Gene3D" id="1.20.1420.30">
    <property type="entry name" value="NCX, central ion-binding region"/>
    <property type="match status" value="2"/>
</dbReference>
<reference evidence="8" key="1">
    <citation type="submission" date="2017-09" db="EMBL/GenBank/DDBJ databases">
        <title>Depth-based differentiation of microbial function through sediment-hosted aquifers and enrichment of novel symbionts in the deep terrestrial subsurface.</title>
        <authorList>
            <person name="Probst A.J."/>
            <person name="Ladd B."/>
            <person name="Jarett J.K."/>
            <person name="Geller-Mcgrath D.E."/>
            <person name="Sieber C.M.K."/>
            <person name="Emerson J.B."/>
            <person name="Anantharaman K."/>
            <person name="Thomas B.C."/>
            <person name="Malmstrom R."/>
            <person name="Stieglmeier M."/>
            <person name="Klingl A."/>
            <person name="Woyke T."/>
            <person name="Ryan C.M."/>
            <person name="Banfield J.F."/>
        </authorList>
    </citation>
    <scope>NUCLEOTIDE SEQUENCE [LARGE SCALE GENOMIC DNA]</scope>
</reference>
<feature type="transmembrane region" description="Helical" evidence="5">
    <location>
        <begin position="248"/>
        <end position="270"/>
    </location>
</feature>
<dbReference type="PANTHER" id="PTHR10846:SF8">
    <property type="entry name" value="INNER MEMBRANE PROTEIN YRBG"/>
    <property type="match status" value="1"/>
</dbReference>
<dbReference type="InterPro" id="IPR044880">
    <property type="entry name" value="NCX_ion-bd_dom_sf"/>
</dbReference>
<feature type="transmembrane region" description="Helical" evidence="5">
    <location>
        <begin position="105"/>
        <end position="124"/>
    </location>
</feature>
<protein>
    <submittedName>
        <fullName evidence="7">Sodium:proton exchanger</fullName>
    </submittedName>
</protein>
<dbReference type="InterPro" id="IPR004837">
    <property type="entry name" value="NaCa_Exmemb"/>
</dbReference>
<proteinExistence type="predicted"/>
<feature type="transmembrane region" description="Helical" evidence="5">
    <location>
        <begin position="310"/>
        <end position="326"/>
    </location>
</feature>
<keyword evidence="2 5" id="KW-0812">Transmembrane</keyword>
<dbReference type="Pfam" id="PF01699">
    <property type="entry name" value="Na_Ca_ex"/>
    <property type="match status" value="2"/>
</dbReference>
<dbReference type="GO" id="GO:0006874">
    <property type="term" value="P:intracellular calcium ion homeostasis"/>
    <property type="evidence" value="ECO:0007669"/>
    <property type="project" value="TreeGrafter"/>
</dbReference>
<evidence type="ECO:0000313" key="7">
    <source>
        <dbReference type="EMBL" id="PIR96677.1"/>
    </source>
</evidence>
<keyword evidence="3 5" id="KW-1133">Transmembrane helix</keyword>
<dbReference type="GO" id="GO:0005262">
    <property type="term" value="F:calcium channel activity"/>
    <property type="evidence" value="ECO:0007669"/>
    <property type="project" value="TreeGrafter"/>
</dbReference>
<evidence type="ECO:0000256" key="1">
    <source>
        <dbReference type="ARBA" id="ARBA00004141"/>
    </source>
</evidence>
<dbReference type="InterPro" id="IPR004481">
    <property type="entry name" value="K/Na/Ca-exchanger"/>
</dbReference>
<dbReference type="Proteomes" id="UP000230557">
    <property type="component" value="Unassembled WGS sequence"/>
</dbReference>
<evidence type="ECO:0000256" key="4">
    <source>
        <dbReference type="ARBA" id="ARBA00023136"/>
    </source>
</evidence>
<dbReference type="GO" id="GO:0008273">
    <property type="term" value="F:calcium, potassium:sodium antiporter activity"/>
    <property type="evidence" value="ECO:0007669"/>
    <property type="project" value="TreeGrafter"/>
</dbReference>
<feature type="transmembrane region" description="Helical" evidence="5">
    <location>
        <begin position="73"/>
        <end position="93"/>
    </location>
</feature>
<accession>A0A2H0VC35</accession>
<feature type="domain" description="Sodium/calcium exchanger membrane region" evidence="6">
    <location>
        <begin position="5"/>
        <end position="152"/>
    </location>
</feature>
<dbReference type="NCBIfam" id="TIGR00367">
    <property type="entry name" value="calcium/sodium antiporter"/>
    <property type="match status" value="1"/>
</dbReference>
<feature type="transmembrane region" description="Helical" evidence="5">
    <location>
        <begin position="276"/>
        <end position="298"/>
    </location>
</feature>
<dbReference type="EMBL" id="PFAJ01000070">
    <property type="protein sequence ID" value="PIR96677.1"/>
    <property type="molecule type" value="Genomic_DNA"/>
</dbReference>
<feature type="transmembrane region" description="Helical" evidence="5">
    <location>
        <begin position="183"/>
        <end position="202"/>
    </location>
</feature>
<organism evidence="7 8">
    <name type="scientific">Candidatus Doudnabacteria bacterium CG10_big_fil_rev_8_21_14_0_10_41_10</name>
    <dbReference type="NCBI Taxonomy" id="1974551"/>
    <lineage>
        <taxon>Bacteria</taxon>
        <taxon>Candidatus Doudnaibacteriota</taxon>
    </lineage>
</organism>
<evidence type="ECO:0000256" key="2">
    <source>
        <dbReference type="ARBA" id="ARBA00022692"/>
    </source>
</evidence>
<evidence type="ECO:0000256" key="3">
    <source>
        <dbReference type="ARBA" id="ARBA00022989"/>
    </source>
</evidence>
<evidence type="ECO:0000259" key="6">
    <source>
        <dbReference type="Pfam" id="PF01699"/>
    </source>
</evidence>
<feature type="transmembrane region" description="Helical" evidence="5">
    <location>
        <begin position="35"/>
        <end position="61"/>
    </location>
</feature>
<keyword evidence="4 5" id="KW-0472">Membrane</keyword>
<name>A0A2H0VC35_9BACT</name>
<gene>
    <name evidence="7" type="ORF">COT91_05440</name>
</gene>
<feature type="transmembrane region" description="Helical" evidence="5">
    <location>
        <begin position="6"/>
        <end position="23"/>
    </location>
</feature>
<dbReference type="AlphaFoldDB" id="A0A2H0VC35"/>
<feature type="domain" description="Sodium/calcium exchanger membrane region" evidence="6">
    <location>
        <begin position="183"/>
        <end position="324"/>
    </location>
</feature>